<evidence type="ECO:0000313" key="3">
    <source>
        <dbReference type="Proteomes" id="UP000509750"/>
    </source>
</evidence>
<name>A0A7D5L2Q7_9EURY</name>
<keyword evidence="1" id="KW-0812">Transmembrane</keyword>
<reference evidence="2 3" key="1">
    <citation type="submission" date="2020-07" db="EMBL/GenBank/DDBJ databases">
        <title>Gai3-2, isolated from salt lake.</title>
        <authorList>
            <person name="Cui H."/>
            <person name="Shi X."/>
        </authorList>
    </citation>
    <scope>NUCLEOTIDE SEQUENCE [LARGE SCALE GENOMIC DNA]</scope>
    <source>
        <strain evidence="2 3">Gai3-2</strain>
    </source>
</reference>
<dbReference type="AlphaFoldDB" id="A0A7D5L2Q7"/>
<organism evidence="2 3">
    <name type="scientific">Halorarum halophilum</name>
    <dbReference type="NCBI Taxonomy" id="2743090"/>
    <lineage>
        <taxon>Archaea</taxon>
        <taxon>Methanobacteriati</taxon>
        <taxon>Methanobacteriota</taxon>
        <taxon>Stenosarchaea group</taxon>
        <taxon>Halobacteria</taxon>
        <taxon>Halobacteriales</taxon>
        <taxon>Haloferacaceae</taxon>
        <taxon>Halorarum</taxon>
    </lineage>
</organism>
<feature type="transmembrane region" description="Helical" evidence="1">
    <location>
        <begin position="20"/>
        <end position="43"/>
    </location>
</feature>
<evidence type="ECO:0000313" key="2">
    <source>
        <dbReference type="EMBL" id="QLG27463.1"/>
    </source>
</evidence>
<gene>
    <name evidence="2" type="ORF">HUG10_07820</name>
</gene>
<accession>A0A7D5L2Q7</accession>
<dbReference type="EMBL" id="CP058529">
    <property type="protein sequence ID" value="QLG27463.1"/>
    <property type="molecule type" value="Genomic_DNA"/>
</dbReference>
<feature type="transmembrane region" description="Helical" evidence="1">
    <location>
        <begin position="162"/>
        <end position="183"/>
    </location>
</feature>
<dbReference type="GeneID" id="56028731"/>
<proteinExistence type="predicted"/>
<dbReference type="OrthoDB" id="107590at2157"/>
<feature type="transmembrane region" description="Helical" evidence="1">
    <location>
        <begin position="112"/>
        <end position="141"/>
    </location>
</feature>
<dbReference type="InterPro" id="IPR025098">
    <property type="entry name" value="DUF4013"/>
</dbReference>
<dbReference type="KEGG" id="halg:HUG10_07820"/>
<keyword evidence="1" id="KW-0472">Membrane</keyword>
<sequence>MISDSLDYLRTGEGWERTALIGGLLAFFSFLLVPGFLVMGYLLRVLRATMHGDEADPPVFDDWTAMGVDGLKAFVISLVYGFVPGVVLAAAFAFGFAGLASGSDAGALTGGLVLLVGGLVALLLSLAAAYVVPAAILNYAATDRLGAGFAVGELTPMLVDRTYMTAFAYAFVIALGVGVLSGLLNAVPLLGAIAAAFVGFYAGVMVAYIYGTSYAEMRTVELQDDPVVDERAAA</sequence>
<feature type="transmembrane region" description="Helical" evidence="1">
    <location>
        <begin position="73"/>
        <end position="100"/>
    </location>
</feature>
<feature type="transmembrane region" description="Helical" evidence="1">
    <location>
        <begin position="189"/>
        <end position="210"/>
    </location>
</feature>
<dbReference type="Proteomes" id="UP000509750">
    <property type="component" value="Chromosome"/>
</dbReference>
<dbReference type="Pfam" id="PF13197">
    <property type="entry name" value="DUF4013"/>
    <property type="match status" value="1"/>
</dbReference>
<dbReference type="RefSeq" id="WP_179169038.1">
    <property type="nucleotide sequence ID" value="NZ_CP058529.1"/>
</dbReference>
<keyword evidence="1" id="KW-1133">Transmembrane helix</keyword>
<keyword evidence="3" id="KW-1185">Reference proteome</keyword>
<protein>
    <submittedName>
        <fullName evidence="2">DUF4013 domain-containing protein</fullName>
    </submittedName>
</protein>
<evidence type="ECO:0000256" key="1">
    <source>
        <dbReference type="SAM" id="Phobius"/>
    </source>
</evidence>